<dbReference type="AlphaFoldDB" id="A0AAV2D9W2"/>
<dbReference type="EMBL" id="OZ034815">
    <property type="protein sequence ID" value="CAL1370350.1"/>
    <property type="molecule type" value="Genomic_DNA"/>
</dbReference>
<dbReference type="Proteomes" id="UP001497516">
    <property type="component" value="Chromosome 2"/>
</dbReference>
<proteinExistence type="predicted"/>
<evidence type="ECO:0000313" key="1">
    <source>
        <dbReference type="EMBL" id="CAL1370350.1"/>
    </source>
</evidence>
<evidence type="ECO:0000313" key="2">
    <source>
        <dbReference type="Proteomes" id="UP001497516"/>
    </source>
</evidence>
<accession>A0AAV2D9W2</accession>
<organism evidence="1 2">
    <name type="scientific">Linum trigynum</name>
    <dbReference type="NCBI Taxonomy" id="586398"/>
    <lineage>
        <taxon>Eukaryota</taxon>
        <taxon>Viridiplantae</taxon>
        <taxon>Streptophyta</taxon>
        <taxon>Embryophyta</taxon>
        <taxon>Tracheophyta</taxon>
        <taxon>Spermatophyta</taxon>
        <taxon>Magnoliopsida</taxon>
        <taxon>eudicotyledons</taxon>
        <taxon>Gunneridae</taxon>
        <taxon>Pentapetalae</taxon>
        <taxon>rosids</taxon>
        <taxon>fabids</taxon>
        <taxon>Malpighiales</taxon>
        <taxon>Linaceae</taxon>
        <taxon>Linum</taxon>
    </lineage>
</organism>
<protein>
    <submittedName>
        <fullName evidence="1">Uncharacterized protein</fullName>
    </submittedName>
</protein>
<gene>
    <name evidence="1" type="ORF">LTRI10_LOCUS12481</name>
</gene>
<reference evidence="1 2" key="1">
    <citation type="submission" date="2024-04" db="EMBL/GenBank/DDBJ databases">
        <authorList>
            <person name="Fracassetti M."/>
        </authorList>
    </citation>
    <scope>NUCLEOTIDE SEQUENCE [LARGE SCALE GENOMIC DNA]</scope>
</reference>
<keyword evidence="2" id="KW-1185">Reference proteome</keyword>
<sequence length="94" mass="10928">MTYGSVYGDERMIKAQRDTSLFHDFVDRWAESLKETLRTKLACVHEEVVGLKGEMSLLKRHAKSLLHPWHNLAMYGVFMANIRVWCIRGICFAI</sequence>
<name>A0AAV2D9W2_9ROSI</name>